<accession>A0A176WJP9</accession>
<protein>
    <submittedName>
        <fullName evidence="1">Uncharacterized protein</fullName>
    </submittedName>
</protein>
<name>A0A176WJP9_MARPO</name>
<comment type="caution">
    <text evidence="1">The sequence shown here is derived from an EMBL/GenBank/DDBJ whole genome shotgun (WGS) entry which is preliminary data.</text>
</comment>
<dbReference type="Proteomes" id="UP000077202">
    <property type="component" value="Unassembled WGS sequence"/>
</dbReference>
<organism evidence="1 2">
    <name type="scientific">Marchantia polymorpha subsp. ruderalis</name>
    <dbReference type="NCBI Taxonomy" id="1480154"/>
    <lineage>
        <taxon>Eukaryota</taxon>
        <taxon>Viridiplantae</taxon>
        <taxon>Streptophyta</taxon>
        <taxon>Embryophyta</taxon>
        <taxon>Marchantiophyta</taxon>
        <taxon>Marchantiopsida</taxon>
        <taxon>Marchantiidae</taxon>
        <taxon>Marchantiales</taxon>
        <taxon>Marchantiaceae</taxon>
        <taxon>Marchantia</taxon>
    </lineage>
</organism>
<dbReference type="EMBL" id="LVLJ01000835">
    <property type="protein sequence ID" value="OAE32416.1"/>
    <property type="molecule type" value="Genomic_DNA"/>
</dbReference>
<proteinExistence type="predicted"/>
<keyword evidence="2" id="KW-1185">Reference proteome</keyword>
<sequence length="146" mass="16644">MISTSWRQSSHSTRKKDMVIVKVKDTLDNRQLGYRADFRGMQVDLVVELSEAVELVQVLVDAYQPLLNSLAEQHYGTEPFGLSMKVDVKVIRPTKINSSVSNHCGNKIKRVICMLGRITKQRSSIICRDPNFTKHPNLYHNDDSTL</sequence>
<evidence type="ECO:0000313" key="1">
    <source>
        <dbReference type="EMBL" id="OAE32416.1"/>
    </source>
</evidence>
<gene>
    <name evidence="1" type="ORF">AXG93_4866s1010</name>
</gene>
<evidence type="ECO:0000313" key="2">
    <source>
        <dbReference type="Proteomes" id="UP000077202"/>
    </source>
</evidence>
<reference evidence="1" key="1">
    <citation type="submission" date="2016-03" db="EMBL/GenBank/DDBJ databases">
        <title>Mechanisms controlling the formation of the plant cell surface in tip-growing cells are functionally conserved among land plants.</title>
        <authorList>
            <person name="Honkanen S."/>
            <person name="Jones V.A."/>
            <person name="Morieri G."/>
            <person name="Champion C."/>
            <person name="Hetherington A.J."/>
            <person name="Kelly S."/>
            <person name="Saint-Marcoux D."/>
            <person name="Proust H."/>
            <person name="Prescott H."/>
            <person name="Dolan L."/>
        </authorList>
    </citation>
    <scope>NUCLEOTIDE SEQUENCE [LARGE SCALE GENOMIC DNA]</scope>
    <source>
        <tissue evidence="1">Whole gametophyte</tissue>
    </source>
</reference>
<dbReference type="AlphaFoldDB" id="A0A176WJP9"/>